<gene>
    <name evidence="3" type="ORF">C9I47_1958</name>
</gene>
<reference evidence="3 4" key="1">
    <citation type="submission" date="2018-05" db="EMBL/GenBank/DDBJ databases">
        <title>The complete genome of Lysobacter maris HZ9B, a marine bacterium antagonistic against terrestrial plant pathogens.</title>
        <authorList>
            <person name="Zhang X.-Q."/>
        </authorList>
    </citation>
    <scope>NUCLEOTIDE SEQUENCE [LARGE SCALE GENOMIC DNA]</scope>
    <source>
        <strain evidence="3 4">HZ9B</strain>
    </source>
</reference>
<sequence>MVVAYQPRLTRIQERSADGVLTGYWIAFEYSESTGRLTRAVASDGRQVTYGHDEFEGATRGNLRTVAGLDDYVQGFAYTDPVDPHRLTAIVKNEGAAPVVNTYNAAGQVIRQVEGGSTFELDYSTPGRNVTTEIVTDASGAELQRRVRTREFDEAGYLTRKVDAAGHEERYIYNAGKDRIRTETWEKQADGSLVLLKAVDNTYNGQAQKLTESVTLASGEVVTATWTYDHGWIASEQKASTASPQVFRTEYEFVRDAQGVPINIAAVKRRNDDGSFATTSYSYCSASEAAAPGSTCPDTALLKTVDGPRTDVSDLTTYVYYGTTDVSGCGSASGPCQRRGDLKQVTNALGQSMDYLRYDGAGRAVQVRDANGVITDMVYHPRGWLLEQAVRGPDDAVTTDDAITSYQYDSRGNVISQTRPDGSFLEFEYDDRDRLTVTRDPDGNEVRYTLDSIGNRWKEETFAADGTRVRTLSREFDMLDRIARQLDAQNHTTVLVYDGRGRQTQITDALGRRAEQSYDALDRLKQSITDADGLQVGTSFHYDAAGNLRQVVDPKGLATSYQYDALGQLLQLDSPDTGTTIYTYDPAGNHNSQTDARGETSTYGHDALNRLSSVSYSDSSLDAAYAYDSVQPGCATGETFAIGRLSRMSDGSGHTDYCYDRFGQLVRKIQVTNGQSFTLRYAYTQAGQLSLMTYPDGTEVDYVRDGQGRTSEIGVTAPGGSREVLLSNASWYPSGPVGAWTFGNGRTLSRTLDLDYRPQSILSTDTGSPTSGGGLDLGFRFDAVGNLTSLHGADRADPPRVRLDYDALSRLTAFRDGPTDTAIESYGYDATGNRTSFTNAGGTQAYSYPTDSHRLGAVAGVARGYDAVGNTTAIGGTKEYVYSAANRLSAVKQGGAVTMHYGYNGSGERVHRHLGSDVTYSVYDEAGHWVGDYDASGAPKQQAIWLDDLPVGLLNGIAATANRLHYIEPDHLGTPRAVIEPQRDVAVWTWDIASEAFGNSAPNQDPDGDSTAFTLDMRFPGQRYDAASGLNYNYFRDYEAGTGRYSQSDPIGLLGGIGTYNYALAQPVQVHDRLGLNPATIGTAVVLGAIQGCAGGCAGAIVGDYTSCVIEKRRAGGKNLGQCSDECTPNPCDALRSCVSGCIAGAVLGGVTAGQGVALSPVAGYLLRNYFRFLFSPDFCQKYGIPAPPDPIPLPLPDWLRNL</sequence>
<feature type="domain" description="Teneurin-like YD-shell" evidence="2">
    <location>
        <begin position="778"/>
        <end position="1049"/>
    </location>
</feature>
<dbReference type="InterPro" id="IPR006530">
    <property type="entry name" value="YD"/>
</dbReference>
<dbReference type="InterPro" id="IPR050708">
    <property type="entry name" value="T6SS_VgrG/RHS"/>
</dbReference>
<keyword evidence="4" id="KW-1185">Reference proteome</keyword>
<name>A0A2U9T8E8_9GAMM</name>
<dbReference type="Proteomes" id="UP000249447">
    <property type="component" value="Chromosome"/>
</dbReference>
<dbReference type="Gene3D" id="2.180.10.10">
    <property type="entry name" value="RHS repeat-associated core"/>
    <property type="match status" value="3"/>
</dbReference>
<dbReference type="InterPro" id="IPR031325">
    <property type="entry name" value="RHS_repeat"/>
</dbReference>
<evidence type="ECO:0000259" key="2">
    <source>
        <dbReference type="Pfam" id="PF25023"/>
    </source>
</evidence>
<proteinExistence type="predicted"/>
<evidence type="ECO:0000313" key="4">
    <source>
        <dbReference type="Proteomes" id="UP000249447"/>
    </source>
</evidence>
<keyword evidence="1" id="KW-0677">Repeat</keyword>
<dbReference type="Pfam" id="PF05593">
    <property type="entry name" value="RHS_repeat"/>
    <property type="match status" value="4"/>
</dbReference>
<dbReference type="InterPro" id="IPR056823">
    <property type="entry name" value="TEN-like_YD-shell"/>
</dbReference>
<dbReference type="EMBL" id="CP029843">
    <property type="protein sequence ID" value="AWV07645.1"/>
    <property type="molecule type" value="Genomic_DNA"/>
</dbReference>
<dbReference type="PANTHER" id="PTHR32305">
    <property type="match status" value="1"/>
</dbReference>
<dbReference type="AlphaFoldDB" id="A0A2U9T8E8"/>
<protein>
    <submittedName>
        <fullName evidence="3">Type IV secretion protein Rhs</fullName>
    </submittedName>
</protein>
<dbReference type="KEGG" id="lmb:C9I47_1958"/>
<dbReference type="NCBIfam" id="TIGR03696">
    <property type="entry name" value="Rhs_assc_core"/>
    <property type="match status" value="1"/>
</dbReference>
<dbReference type="PANTHER" id="PTHR32305:SF15">
    <property type="entry name" value="PROTEIN RHSA-RELATED"/>
    <property type="match status" value="1"/>
</dbReference>
<evidence type="ECO:0000313" key="3">
    <source>
        <dbReference type="EMBL" id="AWV07645.1"/>
    </source>
</evidence>
<evidence type="ECO:0000256" key="1">
    <source>
        <dbReference type="ARBA" id="ARBA00022737"/>
    </source>
</evidence>
<dbReference type="Pfam" id="PF25023">
    <property type="entry name" value="TEN_YD-shell"/>
    <property type="match status" value="1"/>
</dbReference>
<dbReference type="InterPro" id="IPR022385">
    <property type="entry name" value="Rhs_assc_core"/>
</dbReference>
<organism evidence="3 4">
    <name type="scientific">Marilutibacter maris</name>
    <dbReference type="NCBI Taxonomy" id="1605891"/>
    <lineage>
        <taxon>Bacteria</taxon>
        <taxon>Pseudomonadati</taxon>
        <taxon>Pseudomonadota</taxon>
        <taxon>Gammaproteobacteria</taxon>
        <taxon>Lysobacterales</taxon>
        <taxon>Lysobacteraceae</taxon>
        <taxon>Marilutibacter</taxon>
    </lineage>
</organism>
<accession>A0A2U9T8E8</accession>
<dbReference type="NCBIfam" id="TIGR01643">
    <property type="entry name" value="YD_repeat_2x"/>
    <property type="match status" value="4"/>
</dbReference>